<keyword evidence="1" id="KW-0472">Membrane</keyword>
<reference evidence="2" key="1">
    <citation type="journal article" date="2023" name="BMC Genomics">
        <title>Chromosome-level genome assemblies of Cutaneotrichosporon spp. (Trichosporonales, Basidiomycota) reveal imbalanced evolution between nucleotide sequences and chromosome synteny.</title>
        <authorList>
            <person name="Kobayashi Y."/>
            <person name="Kayamori A."/>
            <person name="Aoki K."/>
            <person name="Shiwa Y."/>
            <person name="Matsutani M."/>
            <person name="Fujita N."/>
            <person name="Sugita T."/>
            <person name="Iwasaki W."/>
            <person name="Tanaka N."/>
            <person name="Takashima M."/>
        </authorList>
    </citation>
    <scope>NUCLEOTIDE SEQUENCE</scope>
    <source>
        <strain evidence="2">HIS019</strain>
    </source>
</reference>
<dbReference type="EMBL" id="AP028216">
    <property type="protein sequence ID" value="BEI93407.1"/>
    <property type="molecule type" value="Genomic_DNA"/>
</dbReference>
<dbReference type="AlphaFoldDB" id="A0AA48QXJ8"/>
<organism evidence="2 3">
    <name type="scientific">Cutaneotrichosporon cavernicola</name>
    <dbReference type="NCBI Taxonomy" id="279322"/>
    <lineage>
        <taxon>Eukaryota</taxon>
        <taxon>Fungi</taxon>
        <taxon>Dikarya</taxon>
        <taxon>Basidiomycota</taxon>
        <taxon>Agaricomycotina</taxon>
        <taxon>Tremellomycetes</taxon>
        <taxon>Trichosporonales</taxon>
        <taxon>Trichosporonaceae</taxon>
        <taxon>Cutaneotrichosporon</taxon>
    </lineage>
</organism>
<dbReference type="RefSeq" id="XP_060458672.1">
    <property type="nucleotide sequence ID" value="XM_060602261.1"/>
</dbReference>
<evidence type="ECO:0000313" key="2">
    <source>
        <dbReference type="EMBL" id="BEI93407.1"/>
    </source>
</evidence>
<dbReference type="KEGG" id="ccac:CcaHIS019_0510350"/>
<dbReference type="GeneID" id="85497277"/>
<dbReference type="Proteomes" id="UP001233271">
    <property type="component" value="Chromosome 5"/>
</dbReference>
<keyword evidence="3" id="KW-1185">Reference proteome</keyword>
<accession>A0AA48QXJ8</accession>
<keyword evidence="1" id="KW-1133">Transmembrane helix</keyword>
<proteinExistence type="predicted"/>
<gene>
    <name evidence="2" type="ORF">CcaverHIS019_0510350</name>
</gene>
<sequence length="72" mass="7611">MNNDLLCLCRARHGFDAGTSGLRAKRPTQTPISVELSGSQNNYVVPAAFNTSVAIAAIIMFFGLASPGIELD</sequence>
<keyword evidence="1" id="KW-0812">Transmembrane</keyword>
<evidence type="ECO:0000256" key="1">
    <source>
        <dbReference type="SAM" id="Phobius"/>
    </source>
</evidence>
<name>A0AA48QXJ8_9TREE</name>
<evidence type="ECO:0000313" key="3">
    <source>
        <dbReference type="Proteomes" id="UP001233271"/>
    </source>
</evidence>
<protein>
    <submittedName>
        <fullName evidence="2">Uncharacterized protein</fullName>
    </submittedName>
</protein>
<feature type="transmembrane region" description="Helical" evidence="1">
    <location>
        <begin position="43"/>
        <end position="65"/>
    </location>
</feature>